<keyword evidence="1" id="KW-0813">Transport</keyword>
<dbReference type="PANTHER" id="PTHR24220:SF86">
    <property type="entry name" value="ABC TRANSPORTER ABCH.1"/>
    <property type="match status" value="1"/>
</dbReference>
<dbReference type="RefSeq" id="WP_312987686.1">
    <property type="nucleotide sequence ID" value="NZ_BAAAUI010000080.1"/>
</dbReference>
<dbReference type="FunFam" id="3.40.50.300:FF:000032">
    <property type="entry name" value="Export ABC transporter ATP-binding protein"/>
    <property type="match status" value="1"/>
</dbReference>
<accession>A0A7W7CB83</accession>
<dbReference type="Pfam" id="PF00005">
    <property type="entry name" value="ABC_tran"/>
    <property type="match status" value="1"/>
</dbReference>
<dbReference type="GO" id="GO:0005886">
    <property type="term" value="C:plasma membrane"/>
    <property type="evidence" value="ECO:0007669"/>
    <property type="project" value="TreeGrafter"/>
</dbReference>
<dbReference type="CDD" id="cd03255">
    <property type="entry name" value="ABC_MJ0796_LolCDE_FtsE"/>
    <property type="match status" value="1"/>
</dbReference>
<dbReference type="PROSITE" id="PS50893">
    <property type="entry name" value="ABC_TRANSPORTER_2"/>
    <property type="match status" value="1"/>
</dbReference>
<dbReference type="GO" id="GO:0016887">
    <property type="term" value="F:ATP hydrolysis activity"/>
    <property type="evidence" value="ECO:0007669"/>
    <property type="project" value="InterPro"/>
</dbReference>
<dbReference type="SMART" id="SM00382">
    <property type="entry name" value="AAA"/>
    <property type="match status" value="1"/>
</dbReference>
<comment type="caution">
    <text evidence="5">The sequence shown here is derived from an EMBL/GenBank/DDBJ whole genome shotgun (WGS) entry which is preliminary data.</text>
</comment>
<dbReference type="GO" id="GO:0098796">
    <property type="term" value="C:membrane protein complex"/>
    <property type="evidence" value="ECO:0007669"/>
    <property type="project" value="UniProtKB-ARBA"/>
</dbReference>
<dbReference type="Proteomes" id="UP000533598">
    <property type="component" value="Unassembled WGS sequence"/>
</dbReference>
<evidence type="ECO:0000256" key="3">
    <source>
        <dbReference type="ARBA" id="ARBA00022840"/>
    </source>
</evidence>
<evidence type="ECO:0000259" key="4">
    <source>
        <dbReference type="PROSITE" id="PS50893"/>
    </source>
</evidence>
<keyword evidence="6" id="KW-1185">Reference proteome</keyword>
<dbReference type="EMBL" id="JACHMH010000001">
    <property type="protein sequence ID" value="MBB4677939.1"/>
    <property type="molecule type" value="Genomic_DNA"/>
</dbReference>
<dbReference type="AlphaFoldDB" id="A0A7W7CB83"/>
<keyword evidence="3 5" id="KW-0067">ATP-binding</keyword>
<keyword evidence="2" id="KW-0547">Nucleotide-binding</keyword>
<evidence type="ECO:0000256" key="2">
    <source>
        <dbReference type="ARBA" id="ARBA00022741"/>
    </source>
</evidence>
<dbReference type="SUPFAM" id="SSF52540">
    <property type="entry name" value="P-loop containing nucleoside triphosphate hydrolases"/>
    <property type="match status" value="1"/>
</dbReference>
<dbReference type="InterPro" id="IPR003439">
    <property type="entry name" value="ABC_transporter-like_ATP-bd"/>
</dbReference>
<name>A0A7W7CB83_9PSEU</name>
<dbReference type="PROSITE" id="PS00211">
    <property type="entry name" value="ABC_TRANSPORTER_1"/>
    <property type="match status" value="1"/>
</dbReference>
<dbReference type="GO" id="GO:0022857">
    <property type="term" value="F:transmembrane transporter activity"/>
    <property type="evidence" value="ECO:0007669"/>
    <property type="project" value="TreeGrafter"/>
</dbReference>
<evidence type="ECO:0000256" key="1">
    <source>
        <dbReference type="ARBA" id="ARBA00022448"/>
    </source>
</evidence>
<dbReference type="InterPro" id="IPR015854">
    <property type="entry name" value="ABC_transpr_LolD-like"/>
</dbReference>
<organism evidence="5 6">
    <name type="scientific">Crossiella cryophila</name>
    <dbReference type="NCBI Taxonomy" id="43355"/>
    <lineage>
        <taxon>Bacteria</taxon>
        <taxon>Bacillati</taxon>
        <taxon>Actinomycetota</taxon>
        <taxon>Actinomycetes</taxon>
        <taxon>Pseudonocardiales</taxon>
        <taxon>Pseudonocardiaceae</taxon>
        <taxon>Crossiella</taxon>
    </lineage>
</organism>
<dbReference type="GO" id="GO:0005524">
    <property type="term" value="F:ATP binding"/>
    <property type="evidence" value="ECO:0007669"/>
    <property type="project" value="UniProtKB-KW"/>
</dbReference>
<dbReference type="InterPro" id="IPR027417">
    <property type="entry name" value="P-loop_NTPase"/>
</dbReference>
<reference evidence="5 6" key="1">
    <citation type="submission" date="2020-08" db="EMBL/GenBank/DDBJ databases">
        <title>Sequencing the genomes of 1000 actinobacteria strains.</title>
        <authorList>
            <person name="Klenk H.-P."/>
        </authorList>
    </citation>
    <scope>NUCLEOTIDE SEQUENCE [LARGE SCALE GENOMIC DNA]</scope>
    <source>
        <strain evidence="5 6">DSM 44230</strain>
    </source>
</reference>
<dbReference type="InterPro" id="IPR017911">
    <property type="entry name" value="MacB-like_ATP-bd"/>
</dbReference>
<sequence>MTTVDSPPVIQINRLTKTYGAGATAVAALRGVDLTVRRGDYLAIMGASGSGKSTMLNILGCLDIPTAGRYRLDGIDIGAFTEAQLALLRNRRIGFVFQSFHLVPRVSALSNVELPMIYAGLGRKHRRERAMAALELVGLQDRGHHLPTELSGGQQQRVAVARALVNAPALLLADEPTGNLDSQSSAELLGVLDRLNALGRTIVIITHEDEVAAHANRVIRLVDGRIVADTGSRR</sequence>
<protein>
    <submittedName>
        <fullName evidence="5">Putative ABC transport system ATP-binding protein</fullName>
    </submittedName>
</protein>
<dbReference type="InterPro" id="IPR017871">
    <property type="entry name" value="ABC_transporter-like_CS"/>
</dbReference>
<dbReference type="Gene3D" id="3.40.50.300">
    <property type="entry name" value="P-loop containing nucleotide triphosphate hydrolases"/>
    <property type="match status" value="1"/>
</dbReference>
<feature type="domain" description="ABC transporter" evidence="4">
    <location>
        <begin position="10"/>
        <end position="234"/>
    </location>
</feature>
<dbReference type="PANTHER" id="PTHR24220">
    <property type="entry name" value="IMPORT ATP-BINDING PROTEIN"/>
    <property type="match status" value="1"/>
</dbReference>
<proteinExistence type="predicted"/>
<evidence type="ECO:0000313" key="5">
    <source>
        <dbReference type="EMBL" id="MBB4677939.1"/>
    </source>
</evidence>
<gene>
    <name evidence="5" type="ORF">HNR67_004057</name>
</gene>
<evidence type="ECO:0000313" key="6">
    <source>
        <dbReference type="Proteomes" id="UP000533598"/>
    </source>
</evidence>
<dbReference type="InterPro" id="IPR003593">
    <property type="entry name" value="AAA+_ATPase"/>
</dbReference>